<dbReference type="RefSeq" id="WP_086090525.1">
    <property type="nucleotide sequence ID" value="NZ_CP021112.1"/>
</dbReference>
<accession>A0A1W6ZXJ8</accession>
<dbReference type="AlphaFoldDB" id="A0A1W6ZXJ8"/>
<dbReference type="Proteomes" id="UP000194137">
    <property type="component" value="Chromosome"/>
</dbReference>
<dbReference type="KEGG" id="psin:CAK95_25725"/>
<keyword evidence="2" id="KW-1185">Reference proteome</keyword>
<evidence type="ECO:0000313" key="2">
    <source>
        <dbReference type="Proteomes" id="UP000194137"/>
    </source>
</evidence>
<protein>
    <submittedName>
        <fullName evidence="1">Uncharacterized protein</fullName>
    </submittedName>
</protein>
<name>A0A1W6ZXJ8_9HYPH</name>
<reference evidence="1 2" key="1">
    <citation type="submission" date="2017-05" db="EMBL/GenBank/DDBJ databases">
        <title>Full genome sequence of Pseudorhodoplanes sinuspersici.</title>
        <authorList>
            <person name="Dastgheib S.M.M."/>
            <person name="Shavandi M."/>
            <person name="Tirandaz H."/>
        </authorList>
    </citation>
    <scope>NUCLEOTIDE SEQUENCE [LARGE SCALE GENOMIC DNA]</scope>
    <source>
        <strain evidence="1 2">RIPI110</strain>
    </source>
</reference>
<dbReference type="EMBL" id="CP021112">
    <property type="protein sequence ID" value="ARQ02117.1"/>
    <property type="molecule type" value="Genomic_DNA"/>
</dbReference>
<organism evidence="1 2">
    <name type="scientific">Pseudorhodoplanes sinuspersici</name>
    <dbReference type="NCBI Taxonomy" id="1235591"/>
    <lineage>
        <taxon>Bacteria</taxon>
        <taxon>Pseudomonadati</taxon>
        <taxon>Pseudomonadota</taxon>
        <taxon>Alphaproteobacteria</taxon>
        <taxon>Hyphomicrobiales</taxon>
        <taxon>Pseudorhodoplanes</taxon>
    </lineage>
</organism>
<evidence type="ECO:0000313" key="1">
    <source>
        <dbReference type="EMBL" id="ARQ02117.1"/>
    </source>
</evidence>
<dbReference type="STRING" id="1235591.CAK95_25725"/>
<gene>
    <name evidence="1" type="ORF">CAK95_25725</name>
</gene>
<sequence>MLLRVVGVVSLALVVGNCGGADSGAMLSSGAPANPANAAENARLALIDRCMTDTSSNVSVDPKKGKAPYCQCYAKTVVQGLSPQQQASLASNGSMPWSVDSAAISRSCSRA</sequence>
<proteinExistence type="predicted"/>